<reference evidence="3" key="1">
    <citation type="submission" date="2016-10" db="EMBL/GenBank/DDBJ databases">
        <authorList>
            <person name="Varghese N."/>
            <person name="Submissions S."/>
        </authorList>
    </citation>
    <scope>NUCLEOTIDE SEQUENCE [LARGE SCALE GENOMIC DNA]</scope>
    <source>
        <strain evidence="3">DSM 22251</strain>
    </source>
</reference>
<gene>
    <name evidence="2" type="ORF">SAMN05421638_2181</name>
</gene>
<protein>
    <submittedName>
        <fullName evidence="2">Gliding motility-associated C-terminal domain-containing protein</fullName>
    </submittedName>
</protein>
<dbReference type="Proteomes" id="UP000242560">
    <property type="component" value="Unassembled WGS sequence"/>
</dbReference>
<dbReference type="EMBL" id="FORQ01000004">
    <property type="protein sequence ID" value="SFJ10565.1"/>
    <property type="molecule type" value="Genomic_DNA"/>
</dbReference>
<dbReference type="NCBIfam" id="TIGR04131">
    <property type="entry name" value="Bac_Flav_CTERM"/>
    <property type="match status" value="1"/>
</dbReference>
<evidence type="ECO:0000313" key="3">
    <source>
        <dbReference type="Proteomes" id="UP000242560"/>
    </source>
</evidence>
<accession>A0A1I3NMW9</accession>
<keyword evidence="3" id="KW-1185">Reference proteome</keyword>
<evidence type="ECO:0000313" key="2">
    <source>
        <dbReference type="EMBL" id="SFJ10565.1"/>
    </source>
</evidence>
<sequence length="1413" mass="155046">MAKKVFFLYTILLFTFQVSAQQTNTAPKITDSRGNQEAKIDCNYPLTGNCLELQVKDVPVLSETTSYTVSTIPYSPPAPYNSGTKLNAGQVADDRFTDQISLPFGFCYFGNSYNQVVVGNNGVVSFDAVPVGSQNYPNVVNSNPSKTLPQNSIFGIYQDLIFSKNEDSEIYYQTIGSAPARKFIVSFYRGTIWGCEGYTSTTQIVLSEGTNTVEIFVENKPAPCNGAKFKNSLLGIINSDGSLGYSPANRNTGIWSAQKEAWKFTPAGSPVVPTLSWYNSANEKIGNGEKISVCPDKNEIYTVKIEYPVCGTIANILQDEFPVTFAANFPVLKDYTNVFCGAASQVVNLDDYAKDLTTQDPTKFKFSFHPTLLDAQNGTNSLAKTYTVGNSPVYVRAENKDDASCFQTAVLSLSLIATSILTETVSLCDINNDGVENNVDLSILDQQLFTLPIDGTLRYFLSRTDAENNTNQVTKTTLNNSTQLFVKYESSTCSNIFGPIRVNFLQSPPIPAPVSYPPITICDELSDGGEPFNFLSNLGPLIRAGGATAGATLTFYENQNDAYAGLPSNLKTIHEGQYPIYVRVQNAGDICFSIAVVNMDVTFNKVLAENAAIDVCFNGTSMVVPVDLDVESKKMLAPDQPGITTAYFVKFADAVNNINAIPALQNVTINGSFETKIFYVRFTDQTGCYALKTLELNLIKIVVKLEAVVCDVGLDGQETVILTNLEPQIIGSQKVNEVTYYLNETDAQNKTNPQTALLVSSGGEKIWLRVESACATQIQAINITLGETPVVVSSVAPTIADICDNNNDGKEPFDITQFERSIFTGTETVKFQYYTAYNSATNTLSGYIADPKAFPVKGSTIVYAKVINAGECFSVSTLNLNIAFKPVIVLNQKIAPLQKCDFQNDANETFELKDAIPQLFEAAKNTYSLNDLTVRYYKTKANAEAGINPIPSTYNTSANGTITLWARFTSNSQSCYSVAPINLLIAYPPKAQSIEITGLCDNNLDGLFEADLTQYTSQMILGNSVNLQQYTFKFFKTENEANNLASAPIANPASYSFPSTLTRLWVRVENAPGCFDVVPVELKYGKKVPLKSGQSAINVCDANNDNNEVVDLTQLQNAIYGQTATFEYFESLADLYAGNKISTPAAYSLSGNAKKIFVKVNASGYCAEKTEITVNLKKTPMFTIPDQYFCLQEPANIQPNFSGLNITKFEWFDPSGKVVGTGDRLLNVKTGGLYKINVTSINGCTYSTEFNVKSYVVPVINSVILNGKIFTVNASGDKPILYSTDGIKFQTSNVFNADNLPFGVNTFYVKFENSACLGEPKNGLKLQNAFTPNSDGINDTWIIDELNLFNGENLNLKVYNRYQEKIYEQESSTRLEWDGRNLSRVLATDSYWYVLTLPDGTVYTGWVLLKNRD</sequence>
<dbReference type="RefSeq" id="WP_089820314.1">
    <property type="nucleotide sequence ID" value="NZ_FORQ01000004.1"/>
</dbReference>
<keyword evidence="1" id="KW-0732">Signal</keyword>
<evidence type="ECO:0000256" key="1">
    <source>
        <dbReference type="SAM" id="SignalP"/>
    </source>
</evidence>
<feature type="chain" id="PRO_5015361727" evidence="1">
    <location>
        <begin position="21"/>
        <end position="1413"/>
    </location>
</feature>
<feature type="signal peptide" evidence="1">
    <location>
        <begin position="1"/>
        <end position="20"/>
    </location>
</feature>
<proteinExistence type="predicted"/>
<dbReference type="Pfam" id="PF13585">
    <property type="entry name" value="CHU_C"/>
    <property type="match status" value="1"/>
</dbReference>
<name>A0A1I3NMW9_9FLAO</name>
<dbReference type="InterPro" id="IPR026341">
    <property type="entry name" value="T9SS_type_B"/>
</dbReference>
<organism evidence="2 3">
    <name type="scientific">Kaistella treverensis</name>
    <dbReference type="NCBI Taxonomy" id="631455"/>
    <lineage>
        <taxon>Bacteria</taxon>
        <taxon>Pseudomonadati</taxon>
        <taxon>Bacteroidota</taxon>
        <taxon>Flavobacteriia</taxon>
        <taxon>Flavobacteriales</taxon>
        <taxon>Weeksellaceae</taxon>
        <taxon>Chryseobacterium group</taxon>
        <taxon>Kaistella</taxon>
    </lineage>
</organism>